<dbReference type="InterPro" id="IPR018873">
    <property type="entry name" value="KilA-N_DNA-bd_domain"/>
</dbReference>
<evidence type="ECO:0000256" key="1">
    <source>
        <dbReference type="SAM" id="Coils"/>
    </source>
</evidence>
<keyword evidence="1" id="KW-0175">Coiled coil</keyword>
<dbReference type="AlphaFoldDB" id="A9KEV9"/>
<dbReference type="KEGG" id="cbd:CBUD_0014"/>
<dbReference type="Pfam" id="PF10543">
    <property type="entry name" value="ORF6N"/>
    <property type="match status" value="1"/>
</dbReference>
<evidence type="ECO:0000313" key="4">
    <source>
        <dbReference type="EMBL" id="ABS78273.2"/>
    </source>
</evidence>
<accession>A9KEV9</accession>
<dbReference type="RefSeq" id="WP_011996361.1">
    <property type="nucleotide sequence ID" value="NC_009727.1"/>
</dbReference>
<feature type="compositionally biased region" description="Basic and acidic residues" evidence="2">
    <location>
        <begin position="176"/>
        <end position="185"/>
    </location>
</feature>
<protein>
    <submittedName>
        <fullName evidence="4">Hypothetical cytosolic protein</fullName>
    </submittedName>
</protein>
<organism evidence="4 5">
    <name type="scientific">Coxiella burnetii (strain Dugway 5J108-111)</name>
    <dbReference type="NCBI Taxonomy" id="434922"/>
    <lineage>
        <taxon>Bacteria</taxon>
        <taxon>Pseudomonadati</taxon>
        <taxon>Pseudomonadota</taxon>
        <taxon>Gammaproteobacteria</taxon>
        <taxon>Legionellales</taxon>
        <taxon>Coxiellaceae</taxon>
        <taxon>Coxiella</taxon>
    </lineage>
</organism>
<evidence type="ECO:0000259" key="3">
    <source>
        <dbReference type="Pfam" id="PF10543"/>
    </source>
</evidence>
<feature type="domain" description="KilA-N DNA-binding" evidence="3">
    <location>
        <begin position="16"/>
        <end position="99"/>
    </location>
</feature>
<dbReference type="Gene3D" id="3.40.50.10490">
    <property type="entry name" value="Glucose-6-phosphate isomerase like protein, domain 1"/>
    <property type="match status" value="1"/>
</dbReference>
<evidence type="ECO:0000256" key="2">
    <source>
        <dbReference type="SAM" id="MobiDB-lite"/>
    </source>
</evidence>
<name>A9KEV9_COXBN</name>
<sequence>MKMSQSAQIVTIIERQILLIRGEKVILDADLAKLYGVDTKVLVQAVKRNKDRFPSDFMFQLSQVEFSDLRSQFVTSTWGGRRYPPYAFTEQGVAMLSSVLRSSRSVAVNIEIMRTFVKLRRLLDSNDKLRKKLEALEQKYDEQFNAVFKVIRQLMEPQVKKTRPIGFVWPHEESPADVKGTDVDQPRNLAKSVTVE</sequence>
<gene>
    <name evidence="4" type="ordered locus">CBUD_0014</name>
</gene>
<dbReference type="EMBL" id="CP000733">
    <property type="protein sequence ID" value="ABS78273.2"/>
    <property type="molecule type" value="Genomic_DNA"/>
</dbReference>
<reference evidence="4 5" key="1">
    <citation type="journal article" date="2009" name="Infect. Immun.">
        <title>Comparative genomics reveal extensive transposon-mediated genomic plasticity and diversity among potential effector proteins within the genus Coxiella.</title>
        <authorList>
            <person name="Beare P.A."/>
            <person name="Unsworth N."/>
            <person name="Andoh M."/>
            <person name="Voth D.E."/>
            <person name="Omsland A."/>
            <person name="Gilk S.D."/>
            <person name="Williams K.P."/>
            <person name="Sobral B.W."/>
            <person name="Kupko J.J.III."/>
            <person name="Porcella S.F."/>
            <person name="Samuel J.E."/>
            <person name="Heinzen R.A."/>
        </authorList>
    </citation>
    <scope>NUCLEOTIDE SEQUENCE [LARGE SCALE GENOMIC DNA]</scope>
    <source>
        <strain evidence="4 5">Dugway 5J108-111</strain>
    </source>
</reference>
<evidence type="ECO:0000313" key="5">
    <source>
        <dbReference type="Proteomes" id="UP000008555"/>
    </source>
</evidence>
<proteinExistence type="predicted"/>
<dbReference type="Proteomes" id="UP000008555">
    <property type="component" value="Chromosome"/>
</dbReference>
<feature type="coiled-coil region" evidence="1">
    <location>
        <begin position="119"/>
        <end position="146"/>
    </location>
</feature>
<dbReference type="HOGENOM" id="CLU_055403_2_0_6"/>
<feature type="region of interest" description="Disordered" evidence="2">
    <location>
        <begin position="176"/>
        <end position="196"/>
    </location>
</feature>